<proteinExistence type="predicted"/>
<organism evidence="1">
    <name type="scientific">marine sediment metagenome</name>
    <dbReference type="NCBI Taxonomy" id="412755"/>
    <lineage>
        <taxon>unclassified sequences</taxon>
        <taxon>metagenomes</taxon>
        <taxon>ecological metagenomes</taxon>
    </lineage>
</organism>
<protein>
    <recommendedName>
        <fullName evidence="2">HK97 gp10 family phage protein</fullName>
    </recommendedName>
</protein>
<evidence type="ECO:0000313" key="1">
    <source>
        <dbReference type="EMBL" id="KKM07649.1"/>
    </source>
</evidence>
<sequence length="141" mass="15797">MVRELVFEVKWNEAIDRAIKRAPTEALNRMAEHTVAGAKRRSPWKTGNNRKQIWWDTPRGGVRRIFTTSGYGGLLETGTGIFGPLKKRIVPKTAKALSWIGAGGKRVFFKSVKGRPATPYIRPALQDVIGRARSILKDLVK</sequence>
<name>A0A0F9H945_9ZZZZ</name>
<accession>A0A0F9H945</accession>
<comment type="caution">
    <text evidence="1">The sequence shown here is derived from an EMBL/GenBank/DDBJ whole genome shotgun (WGS) entry which is preliminary data.</text>
</comment>
<dbReference type="AlphaFoldDB" id="A0A0F9H945"/>
<dbReference type="EMBL" id="LAZR01015724">
    <property type="protein sequence ID" value="KKM07649.1"/>
    <property type="molecule type" value="Genomic_DNA"/>
</dbReference>
<gene>
    <name evidence="1" type="ORF">LCGC14_1731840</name>
</gene>
<evidence type="ECO:0008006" key="2">
    <source>
        <dbReference type="Google" id="ProtNLM"/>
    </source>
</evidence>
<reference evidence="1" key="1">
    <citation type="journal article" date="2015" name="Nature">
        <title>Complex archaea that bridge the gap between prokaryotes and eukaryotes.</title>
        <authorList>
            <person name="Spang A."/>
            <person name="Saw J.H."/>
            <person name="Jorgensen S.L."/>
            <person name="Zaremba-Niedzwiedzka K."/>
            <person name="Martijn J."/>
            <person name="Lind A.E."/>
            <person name="van Eijk R."/>
            <person name="Schleper C."/>
            <person name="Guy L."/>
            <person name="Ettema T.J."/>
        </authorList>
    </citation>
    <scope>NUCLEOTIDE SEQUENCE</scope>
</reference>